<evidence type="ECO:0000313" key="2">
    <source>
        <dbReference type="EMBL" id="KDQ17017.1"/>
    </source>
</evidence>
<dbReference type="InterPro" id="IPR011009">
    <property type="entry name" value="Kinase-like_dom_sf"/>
</dbReference>
<evidence type="ECO:0000259" key="1">
    <source>
        <dbReference type="PROSITE" id="PS50011"/>
    </source>
</evidence>
<dbReference type="Gene3D" id="1.10.510.10">
    <property type="entry name" value="Transferase(Phosphotransferase) domain 1"/>
    <property type="match status" value="1"/>
</dbReference>
<reference evidence="3" key="1">
    <citation type="journal article" date="2014" name="Proc. Natl. Acad. Sci. U.S.A.">
        <title>Extensive sampling of basidiomycete genomes demonstrates inadequacy of the white-rot/brown-rot paradigm for wood decay fungi.</title>
        <authorList>
            <person name="Riley R."/>
            <person name="Salamov A.A."/>
            <person name="Brown D.W."/>
            <person name="Nagy L.G."/>
            <person name="Floudas D."/>
            <person name="Held B.W."/>
            <person name="Levasseur A."/>
            <person name="Lombard V."/>
            <person name="Morin E."/>
            <person name="Otillar R."/>
            <person name="Lindquist E.A."/>
            <person name="Sun H."/>
            <person name="LaButti K.M."/>
            <person name="Schmutz J."/>
            <person name="Jabbour D."/>
            <person name="Luo H."/>
            <person name="Baker S.E."/>
            <person name="Pisabarro A.G."/>
            <person name="Walton J.D."/>
            <person name="Blanchette R.A."/>
            <person name="Henrissat B."/>
            <person name="Martin F."/>
            <person name="Cullen D."/>
            <person name="Hibbett D.S."/>
            <person name="Grigoriev I.V."/>
        </authorList>
    </citation>
    <scope>NUCLEOTIDE SEQUENCE [LARGE SCALE GENOMIC DNA]</scope>
    <source>
        <strain evidence="3">FD-172 SS1</strain>
    </source>
</reference>
<dbReference type="PROSITE" id="PS50011">
    <property type="entry name" value="PROTEIN_KINASE_DOM"/>
    <property type="match status" value="1"/>
</dbReference>
<dbReference type="OrthoDB" id="4062651at2759"/>
<dbReference type="Pfam" id="PF07714">
    <property type="entry name" value="PK_Tyr_Ser-Thr"/>
    <property type="match status" value="1"/>
</dbReference>
<dbReference type="GO" id="GO:0004674">
    <property type="term" value="F:protein serine/threonine kinase activity"/>
    <property type="evidence" value="ECO:0007669"/>
    <property type="project" value="TreeGrafter"/>
</dbReference>
<dbReference type="HOGENOM" id="CLU_000288_7_18_1"/>
<organism evidence="2 3">
    <name type="scientific">Botryobasidium botryosum (strain FD-172 SS1)</name>
    <dbReference type="NCBI Taxonomy" id="930990"/>
    <lineage>
        <taxon>Eukaryota</taxon>
        <taxon>Fungi</taxon>
        <taxon>Dikarya</taxon>
        <taxon>Basidiomycota</taxon>
        <taxon>Agaricomycotina</taxon>
        <taxon>Agaricomycetes</taxon>
        <taxon>Cantharellales</taxon>
        <taxon>Botryobasidiaceae</taxon>
        <taxon>Botryobasidium</taxon>
    </lineage>
</organism>
<dbReference type="InterPro" id="IPR001245">
    <property type="entry name" value="Ser-Thr/Tyr_kinase_cat_dom"/>
</dbReference>
<dbReference type="InterPro" id="IPR008271">
    <property type="entry name" value="Ser/Thr_kinase_AS"/>
</dbReference>
<dbReference type="Proteomes" id="UP000027195">
    <property type="component" value="Unassembled WGS sequence"/>
</dbReference>
<evidence type="ECO:0000313" key="3">
    <source>
        <dbReference type="Proteomes" id="UP000027195"/>
    </source>
</evidence>
<protein>
    <recommendedName>
        <fullName evidence="1">Protein kinase domain-containing protein</fullName>
    </recommendedName>
</protein>
<proteinExistence type="predicted"/>
<dbReference type="InterPro" id="IPR051681">
    <property type="entry name" value="Ser/Thr_Kinases-Pseudokinases"/>
</dbReference>
<feature type="domain" description="Protein kinase" evidence="1">
    <location>
        <begin position="17"/>
        <end position="294"/>
    </location>
</feature>
<keyword evidence="3" id="KW-1185">Reference proteome</keyword>
<accession>A0A067MYN6</accession>
<dbReference type="PANTHER" id="PTHR44329:SF214">
    <property type="entry name" value="PROTEIN KINASE DOMAIN-CONTAINING PROTEIN"/>
    <property type="match status" value="1"/>
</dbReference>
<dbReference type="SUPFAM" id="SSF56112">
    <property type="entry name" value="Protein kinase-like (PK-like)"/>
    <property type="match status" value="1"/>
</dbReference>
<dbReference type="PROSITE" id="PS00108">
    <property type="entry name" value="PROTEIN_KINASE_ST"/>
    <property type="match status" value="1"/>
</dbReference>
<dbReference type="InterPro" id="IPR000719">
    <property type="entry name" value="Prot_kinase_dom"/>
</dbReference>
<dbReference type="GO" id="GO:0005524">
    <property type="term" value="F:ATP binding"/>
    <property type="evidence" value="ECO:0007669"/>
    <property type="project" value="InterPro"/>
</dbReference>
<dbReference type="InParanoid" id="A0A067MYN6"/>
<name>A0A067MYN6_BOTB1</name>
<dbReference type="STRING" id="930990.A0A067MYN6"/>
<dbReference type="AlphaFoldDB" id="A0A067MYN6"/>
<dbReference type="EMBL" id="KL198025">
    <property type="protein sequence ID" value="KDQ17017.1"/>
    <property type="molecule type" value="Genomic_DNA"/>
</dbReference>
<dbReference type="SMART" id="SM00220">
    <property type="entry name" value="S_TKc"/>
    <property type="match status" value="1"/>
</dbReference>
<dbReference type="PANTHER" id="PTHR44329">
    <property type="entry name" value="SERINE/THREONINE-PROTEIN KINASE TNNI3K-RELATED"/>
    <property type="match status" value="1"/>
</dbReference>
<dbReference type="PIRSF" id="PIRSF000654">
    <property type="entry name" value="Integrin-linked_kinase"/>
    <property type="match status" value="1"/>
</dbReference>
<sequence>MDDFISPAADLTGTVVKESDHPVARGGYSKIYLGVYTPLDAQSTPVQVGIKVLNTHGDLDIQIKIRRRLRREVSNWRQLDHPGIAKFLGFSMNFDGTFPAIISIWYPNGDARRYLLQHPNADRTKLLDEVASALVYLHGLRTPLVHGDIKAKNVFIKDNGDACLGDLGLSRLLQEESTGDTTTTSSGTCRWMAPELIIGENDESIPRVTKATDVYGFGCLALEISTGEIPWEAIRSNLVVTVRLFQGGTPPRPKGEVASRELDDDLWELIQTCWRGDPSQRPNITFVRAGLRSIRQRRCDPVRGVPVLSYGSDTR</sequence>
<gene>
    <name evidence="2" type="ORF">BOTBODRAFT_30405</name>
</gene>